<feature type="binding site" evidence="9">
    <location>
        <begin position="90"/>
        <end position="92"/>
    </location>
    <ligand>
        <name>ATP</name>
        <dbReference type="ChEBI" id="CHEBI:30616"/>
    </ligand>
</feature>
<dbReference type="OrthoDB" id="9806661at2"/>
<dbReference type="AlphaFoldDB" id="A0A5R8KBG4"/>
<comment type="catalytic activity">
    <reaction evidence="8 9">
        <text>(R)-4'-phosphopantetheine + ATP + H(+) = 3'-dephospho-CoA + diphosphate</text>
        <dbReference type="Rhea" id="RHEA:19801"/>
        <dbReference type="ChEBI" id="CHEBI:15378"/>
        <dbReference type="ChEBI" id="CHEBI:30616"/>
        <dbReference type="ChEBI" id="CHEBI:33019"/>
        <dbReference type="ChEBI" id="CHEBI:57328"/>
        <dbReference type="ChEBI" id="CHEBI:61723"/>
        <dbReference type="EC" id="2.7.7.3"/>
    </reaction>
</comment>
<reference evidence="11 12" key="1">
    <citation type="submission" date="2019-05" db="EMBL/GenBank/DDBJ databases">
        <title>Verrucobacter flavum gen. nov., sp. nov. a new member of the family Verrucomicrobiaceae.</title>
        <authorList>
            <person name="Szuroczki S."/>
            <person name="Abbaszade G."/>
            <person name="Szabo A."/>
            <person name="Felfoldi T."/>
            <person name="Schumann P."/>
            <person name="Boka K."/>
            <person name="Keki Z."/>
            <person name="Toumi M."/>
            <person name="Toth E."/>
        </authorList>
    </citation>
    <scope>NUCLEOTIDE SEQUENCE [LARGE SCALE GENOMIC DNA]</scope>
    <source>
        <strain evidence="11 12">MG-N-17</strain>
    </source>
</reference>
<dbReference type="GO" id="GO:0005524">
    <property type="term" value="F:ATP binding"/>
    <property type="evidence" value="ECO:0007669"/>
    <property type="project" value="UniProtKB-KW"/>
</dbReference>
<dbReference type="Pfam" id="PF01467">
    <property type="entry name" value="CTP_transf_like"/>
    <property type="match status" value="1"/>
</dbReference>
<comment type="pathway">
    <text evidence="9">Cofactor biosynthesis; coenzyme A biosynthesis; CoA from (R)-pantothenate: step 4/5.</text>
</comment>
<dbReference type="NCBIfam" id="TIGR00125">
    <property type="entry name" value="cyt_tran_rel"/>
    <property type="match status" value="1"/>
</dbReference>
<dbReference type="EMBL" id="VAUV01000012">
    <property type="protein sequence ID" value="TLD69648.1"/>
    <property type="molecule type" value="Genomic_DNA"/>
</dbReference>
<gene>
    <name evidence="9 11" type="primary">coaD</name>
    <name evidence="11" type="ORF">FEM03_16965</name>
</gene>
<evidence type="ECO:0000256" key="3">
    <source>
        <dbReference type="ARBA" id="ARBA00022695"/>
    </source>
</evidence>
<evidence type="ECO:0000259" key="10">
    <source>
        <dbReference type="Pfam" id="PF01467"/>
    </source>
</evidence>
<dbReference type="PRINTS" id="PR01020">
    <property type="entry name" value="LPSBIOSNTHSS"/>
</dbReference>
<organism evidence="11 12">
    <name type="scientific">Phragmitibacter flavus</name>
    <dbReference type="NCBI Taxonomy" id="2576071"/>
    <lineage>
        <taxon>Bacteria</taxon>
        <taxon>Pseudomonadati</taxon>
        <taxon>Verrucomicrobiota</taxon>
        <taxon>Verrucomicrobiia</taxon>
        <taxon>Verrucomicrobiales</taxon>
        <taxon>Verrucomicrobiaceae</taxon>
        <taxon>Phragmitibacter</taxon>
    </lineage>
</organism>
<evidence type="ECO:0000313" key="12">
    <source>
        <dbReference type="Proteomes" id="UP000306196"/>
    </source>
</evidence>
<evidence type="ECO:0000256" key="7">
    <source>
        <dbReference type="ARBA" id="ARBA00022993"/>
    </source>
</evidence>
<dbReference type="Gene3D" id="3.40.50.620">
    <property type="entry name" value="HUPs"/>
    <property type="match status" value="1"/>
</dbReference>
<dbReference type="SUPFAM" id="SSF52374">
    <property type="entry name" value="Nucleotidylyl transferase"/>
    <property type="match status" value="1"/>
</dbReference>
<dbReference type="HAMAP" id="MF_00151">
    <property type="entry name" value="PPAT_bact"/>
    <property type="match status" value="1"/>
</dbReference>
<feature type="binding site" evidence="9">
    <location>
        <position position="89"/>
    </location>
    <ligand>
        <name>substrate</name>
    </ligand>
</feature>
<dbReference type="InterPro" id="IPR014729">
    <property type="entry name" value="Rossmann-like_a/b/a_fold"/>
</dbReference>
<evidence type="ECO:0000256" key="6">
    <source>
        <dbReference type="ARBA" id="ARBA00022842"/>
    </source>
</evidence>
<comment type="function">
    <text evidence="9">Reversibly transfers an adenylyl group from ATP to 4'-phosphopantetheine, yielding dephospho-CoA (dPCoA) and pyrophosphate.</text>
</comment>
<comment type="subunit">
    <text evidence="9">Homohexamer.</text>
</comment>
<dbReference type="Proteomes" id="UP000306196">
    <property type="component" value="Unassembled WGS sequence"/>
</dbReference>
<feature type="binding site" evidence="9">
    <location>
        <position position="17"/>
    </location>
    <ligand>
        <name>ATP</name>
        <dbReference type="ChEBI" id="CHEBI:30616"/>
    </ligand>
</feature>
<comment type="subcellular location">
    <subcellularLocation>
        <location evidence="9">Cytoplasm</location>
    </subcellularLocation>
</comment>
<keyword evidence="5 9" id="KW-0067">ATP-binding</keyword>
<keyword evidence="7 9" id="KW-0173">Coenzyme A biosynthesis</keyword>
<keyword evidence="3 9" id="KW-0548">Nucleotidyltransferase</keyword>
<dbReference type="GO" id="GO:0015937">
    <property type="term" value="P:coenzyme A biosynthetic process"/>
    <property type="evidence" value="ECO:0007669"/>
    <property type="project" value="UniProtKB-UniRule"/>
</dbReference>
<comment type="cofactor">
    <cofactor evidence="9">
        <name>Mg(2+)</name>
        <dbReference type="ChEBI" id="CHEBI:18420"/>
    </cofactor>
</comment>
<dbReference type="UniPathway" id="UPA00241">
    <property type="reaction ID" value="UER00355"/>
</dbReference>
<feature type="site" description="Transition state stabilizer" evidence="9">
    <location>
        <position position="17"/>
    </location>
</feature>
<proteinExistence type="inferred from homology"/>
<dbReference type="EC" id="2.7.7.3" evidence="9"/>
<evidence type="ECO:0000256" key="1">
    <source>
        <dbReference type="ARBA" id="ARBA00022490"/>
    </source>
</evidence>
<feature type="binding site" evidence="9">
    <location>
        <position position="75"/>
    </location>
    <ligand>
        <name>substrate</name>
    </ligand>
</feature>
<dbReference type="GO" id="GO:0005737">
    <property type="term" value="C:cytoplasm"/>
    <property type="evidence" value="ECO:0007669"/>
    <property type="project" value="UniProtKB-SubCell"/>
</dbReference>
<keyword evidence="1 9" id="KW-0963">Cytoplasm</keyword>
<comment type="caution">
    <text evidence="11">The sequence shown here is derived from an EMBL/GenBank/DDBJ whole genome shotgun (WGS) entry which is preliminary data.</text>
</comment>
<feature type="binding site" evidence="9">
    <location>
        <begin position="125"/>
        <end position="131"/>
    </location>
    <ligand>
        <name>ATP</name>
        <dbReference type="ChEBI" id="CHEBI:30616"/>
    </ligand>
</feature>
<comment type="similarity">
    <text evidence="9">Belongs to the bacterial CoaD family.</text>
</comment>
<feature type="binding site" evidence="9">
    <location>
        <begin position="9"/>
        <end position="10"/>
    </location>
    <ligand>
        <name>ATP</name>
        <dbReference type="ChEBI" id="CHEBI:30616"/>
    </ligand>
</feature>
<keyword evidence="4 9" id="KW-0547">Nucleotide-binding</keyword>
<feature type="binding site" evidence="9">
    <location>
        <position position="9"/>
    </location>
    <ligand>
        <name>substrate</name>
    </ligand>
</feature>
<dbReference type="NCBIfam" id="TIGR01510">
    <property type="entry name" value="coaD_prev_kdtB"/>
    <property type="match status" value="1"/>
</dbReference>
<dbReference type="InterPro" id="IPR004821">
    <property type="entry name" value="Cyt_trans-like"/>
</dbReference>
<evidence type="ECO:0000256" key="2">
    <source>
        <dbReference type="ARBA" id="ARBA00022679"/>
    </source>
</evidence>
<keyword evidence="6 9" id="KW-0460">Magnesium</keyword>
<dbReference type="GO" id="GO:0004595">
    <property type="term" value="F:pantetheine-phosphate adenylyltransferase activity"/>
    <property type="evidence" value="ECO:0007669"/>
    <property type="project" value="UniProtKB-UniRule"/>
</dbReference>
<name>A0A5R8KBG4_9BACT</name>
<feature type="binding site" evidence="9">
    <location>
        <position position="100"/>
    </location>
    <ligand>
        <name>ATP</name>
        <dbReference type="ChEBI" id="CHEBI:30616"/>
    </ligand>
</feature>
<evidence type="ECO:0000256" key="5">
    <source>
        <dbReference type="ARBA" id="ARBA00022840"/>
    </source>
</evidence>
<dbReference type="RefSeq" id="WP_138087476.1">
    <property type="nucleotide sequence ID" value="NZ_VAUV01000012.1"/>
</dbReference>
<sequence length="161" mass="18236">MRTGIYPGSFDPITNGHLDVLQRAANLFDELIIAIARDNAKSSLFTMDERVQMIEQTVRDNQLTNVRVLPFEGLLVKFAREHNAQAVVRGLRAISDFEFEFQMALMNRKLDARVETIFLTPREELTYISSRIVKEIARLGGDVTTFVPPNVVSSLKAKLII</sequence>
<evidence type="ECO:0000256" key="4">
    <source>
        <dbReference type="ARBA" id="ARBA00022741"/>
    </source>
</evidence>
<evidence type="ECO:0000256" key="9">
    <source>
        <dbReference type="HAMAP-Rule" id="MF_00151"/>
    </source>
</evidence>
<keyword evidence="12" id="KW-1185">Reference proteome</keyword>
<feature type="binding site" evidence="9">
    <location>
        <position position="41"/>
    </location>
    <ligand>
        <name>substrate</name>
    </ligand>
</feature>
<evidence type="ECO:0000256" key="8">
    <source>
        <dbReference type="ARBA" id="ARBA00029346"/>
    </source>
</evidence>
<keyword evidence="2 9" id="KW-0808">Transferase</keyword>
<dbReference type="PANTHER" id="PTHR21342:SF1">
    <property type="entry name" value="PHOSPHOPANTETHEINE ADENYLYLTRANSFERASE"/>
    <property type="match status" value="1"/>
</dbReference>
<dbReference type="PANTHER" id="PTHR21342">
    <property type="entry name" value="PHOSPHOPANTETHEINE ADENYLYLTRANSFERASE"/>
    <property type="match status" value="1"/>
</dbReference>
<feature type="domain" description="Cytidyltransferase-like" evidence="10">
    <location>
        <begin position="5"/>
        <end position="135"/>
    </location>
</feature>
<dbReference type="InterPro" id="IPR001980">
    <property type="entry name" value="PPAT"/>
</dbReference>
<evidence type="ECO:0000313" key="11">
    <source>
        <dbReference type="EMBL" id="TLD69648.1"/>
    </source>
</evidence>
<protein>
    <recommendedName>
        <fullName evidence="9">Phosphopantetheine adenylyltransferase</fullName>
        <ecNumber evidence="9">2.7.7.3</ecNumber>
    </recommendedName>
    <alternativeName>
        <fullName evidence="9">Dephospho-CoA pyrophosphorylase</fullName>
    </alternativeName>
    <alternativeName>
        <fullName evidence="9">Pantetheine-phosphate adenylyltransferase</fullName>
        <shortName evidence="9">PPAT</shortName>
    </alternativeName>
</protein>
<dbReference type="CDD" id="cd02163">
    <property type="entry name" value="PPAT"/>
    <property type="match status" value="1"/>
</dbReference>
<accession>A0A5R8KBG4</accession>